<proteinExistence type="inferred from homology"/>
<evidence type="ECO:0000259" key="5">
    <source>
        <dbReference type="PROSITE" id="PS50111"/>
    </source>
</evidence>
<dbReference type="Proteomes" id="UP000759103">
    <property type="component" value="Unassembled WGS sequence"/>
</dbReference>
<dbReference type="InterPro" id="IPR004089">
    <property type="entry name" value="MCPsignal_dom"/>
</dbReference>
<dbReference type="Gene3D" id="1.10.287.950">
    <property type="entry name" value="Methyl-accepting chemotaxis protein"/>
    <property type="match status" value="1"/>
</dbReference>
<dbReference type="RefSeq" id="WP_219748015.1">
    <property type="nucleotide sequence ID" value="NZ_JAHXZN010000001.1"/>
</dbReference>
<organism evidence="7 8">
    <name type="scientific">Sphingomonas citri</name>
    <dbReference type="NCBI Taxonomy" id="2862499"/>
    <lineage>
        <taxon>Bacteria</taxon>
        <taxon>Pseudomonadati</taxon>
        <taxon>Pseudomonadota</taxon>
        <taxon>Alphaproteobacteria</taxon>
        <taxon>Sphingomonadales</taxon>
        <taxon>Sphingomonadaceae</taxon>
        <taxon>Sphingomonas</taxon>
    </lineage>
</organism>
<dbReference type="Gene3D" id="6.10.340.10">
    <property type="match status" value="1"/>
</dbReference>
<dbReference type="PROSITE" id="PS50111">
    <property type="entry name" value="CHEMOTAXIS_TRANSDUC_2"/>
    <property type="match status" value="1"/>
</dbReference>
<protein>
    <recommendedName>
        <fullName evidence="9">Methyl-accepting chemotaxis protein</fullName>
    </recommendedName>
</protein>
<feature type="transmembrane region" description="Helical" evidence="4">
    <location>
        <begin position="203"/>
        <end position="224"/>
    </location>
</feature>
<dbReference type="InterPro" id="IPR003660">
    <property type="entry name" value="HAMP_dom"/>
</dbReference>
<keyword evidence="4" id="KW-1133">Transmembrane helix</keyword>
<accession>A0ABS7BME9</accession>
<keyword evidence="1 3" id="KW-0807">Transducer</keyword>
<dbReference type="SMART" id="SM00283">
    <property type="entry name" value="MA"/>
    <property type="match status" value="1"/>
</dbReference>
<keyword evidence="4" id="KW-0472">Membrane</keyword>
<dbReference type="Pfam" id="PF00015">
    <property type="entry name" value="MCPsignal"/>
    <property type="match status" value="1"/>
</dbReference>
<dbReference type="PANTHER" id="PTHR32089">
    <property type="entry name" value="METHYL-ACCEPTING CHEMOTAXIS PROTEIN MCPB"/>
    <property type="match status" value="1"/>
</dbReference>
<dbReference type="SUPFAM" id="SSF58104">
    <property type="entry name" value="Methyl-accepting chemotaxis protein (MCP) signaling domain"/>
    <property type="match status" value="1"/>
</dbReference>
<reference evidence="7 8" key="1">
    <citation type="submission" date="2021-07" db="EMBL/GenBank/DDBJ databases">
        <title>Sphingomonas sp.</title>
        <authorList>
            <person name="Feng G."/>
            <person name="Li J."/>
            <person name="Pan M."/>
        </authorList>
    </citation>
    <scope>NUCLEOTIDE SEQUENCE [LARGE SCALE GENOMIC DNA]</scope>
    <source>
        <strain evidence="7 8">RRHST34</strain>
    </source>
</reference>
<evidence type="ECO:0008006" key="9">
    <source>
        <dbReference type="Google" id="ProtNLM"/>
    </source>
</evidence>
<dbReference type="PROSITE" id="PS50885">
    <property type="entry name" value="HAMP"/>
    <property type="match status" value="1"/>
</dbReference>
<evidence type="ECO:0000313" key="8">
    <source>
        <dbReference type="Proteomes" id="UP000759103"/>
    </source>
</evidence>
<feature type="domain" description="Methyl-accepting transducer" evidence="5">
    <location>
        <begin position="323"/>
        <end position="559"/>
    </location>
</feature>
<name>A0ABS7BME9_9SPHN</name>
<comment type="caution">
    <text evidence="7">The sequence shown here is derived from an EMBL/GenBank/DDBJ whole genome shotgun (WGS) entry which is preliminary data.</text>
</comment>
<evidence type="ECO:0000256" key="2">
    <source>
        <dbReference type="ARBA" id="ARBA00029447"/>
    </source>
</evidence>
<dbReference type="EMBL" id="JAHXZN010000001">
    <property type="protein sequence ID" value="MBW6530708.1"/>
    <property type="molecule type" value="Genomic_DNA"/>
</dbReference>
<feature type="transmembrane region" description="Helical" evidence="4">
    <location>
        <begin position="30"/>
        <end position="52"/>
    </location>
</feature>
<gene>
    <name evidence="7" type="ORF">KZ820_08160</name>
</gene>
<feature type="domain" description="HAMP" evidence="6">
    <location>
        <begin position="226"/>
        <end position="278"/>
    </location>
</feature>
<keyword evidence="8" id="KW-1185">Reference proteome</keyword>
<evidence type="ECO:0000313" key="7">
    <source>
        <dbReference type="EMBL" id="MBW6530708.1"/>
    </source>
</evidence>
<comment type="similarity">
    <text evidence="2">Belongs to the methyl-accepting chemotaxis (MCP) protein family.</text>
</comment>
<evidence type="ECO:0000256" key="3">
    <source>
        <dbReference type="PROSITE-ProRule" id="PRU00284"/>
    </source>
</evidence>
<keyword evidence="4" id="KW-0812">Transmembrane</keyword>
<evidence type="ECO:0000256" key="4">
    <source>
        <dbReference type="SAM" id="Phobius"/>
    </source>
</evidence>
<dbReference type="PANTHER" id="PTHR32089:SF112">
    <property type="entry name" value="LYSOZYME-LIKE PROTEIN-RELATED"/>
    <property type="match status" value="1"/>
</dbReference>
<evidence type="ECO:0000259" key="6">
    <source>
        <dbReference type="PROSITE" id="PS50885"/>
    </source>
</evidence>
<sequence length="593" mass="63221">MLSLLSALADRVERRARLADRPITAKVAATPLLMLVLFALIAALSATALVVADRSVNRIVQVDMRDLSQLNAVALRFEMADSELYRLLIAKAAAPATDVPTRAAAVERDLDGVRDALLRYRARHPGERAALDGMLADLGEYRATVGVITSMLEIDFASSAAMVAPFRENARRVERRLRAMTRTGVARADAGAASAVFATRATLLAIVLVSSLAAALGVAMAYVISRSTVRSITSIAAVTEAVLAGDTPDLSALRRRDELGQMVTALQRFDQQRGEAERLAAETARLHEEARRQESRRGEEVARATRAAEAHRRETLRSLAQTFEEQVAGAIREAQAAMAHLDRSARDLTDSAGGNRALAAELDTIAHQFSEEMREASEATRSLAGAFENIDQEVEGTSRAARSINRHAQGAQAAVAQSQQQAATIEQIVDVIDAIAQQTNLLALNATIEAARAGSAGTGFAVVAAEIKSLSSRTGASTSDVRRTIEAVQGTIGTMVSNTDSLGALIAGMDEGAGRVALMSRGQTRSIDQLNARIGEVRERSQSLAAASERIGTSVQRNLAAVEHFRDASRTLDRTLSLLAGDAQRFTQTLLAG</sequence>
<evidence type="ECO:0000256" key="1">
    <source>
        <dbReference type="ARBA" id="ARBA00023224"/>
    </source>
</evidence>